<comment type="caution">
    <text evidence="2">The sequence shown here is derived from an EMBL/GenBank/DDBJ whole genome shotgun (WGS) entry which is preliminary data.</text>
</comment>
<reference evidence="2 3" key="1">
    <citation type="journal article" date="2022" name="G3 (Bethesda)">
        <title>Whole-genome sequence and methylome profiling of the almond [Prunus dulcis (Mill.) D.A. Webb] cultivar 'Nonpareil'.</title>
        <authorList>
            <person name="D'Amico-Willman K.M."/>
            <person name="Ouma W.Z."/>
            <person name="Meulia T."/>
            <person name="Sideli G.M."/>
            <person name="Gradziel T.M."/>
            <person name="Fresnedo-Ramirez J."/>
        </authorList>
    </citation>
    <scope>NUCLEOTIDE SEQUENCE [LARGE SCALE GENOMIC DNA]</scope>
    <source>
        <strain evidence="2">Clone GOH B32 T37-40</strain>
    </source>
</reference>
<dbReference type="InterPro" id="IPR053151">
    <property type="entry name" value="RNase_H-like"/>
</dbReference>
<dbReference type="PANTHER" id="PTHR47723">
    <property type="entry name" value="OS05G0353850 PROTEIN"/>
    <property type="match status" value="1"/>
</dbReference>
<dbReference type="EMBL" id="JAJFAZ020000006">
    <property type="protein sequence ID" value="KAI5321817.1"/>
    <property type="molecule type" value="Genomic_DNA"/>
</dbReference>
<evidence type="ECO:0000313" key="2">
    <source>
        <dbReference type="EMBL" id="KAI5321817.1"/>
    </source>
</evidence>
<gene>
    <name evidence="2" type="ORF">L3X38_030889</name>
</gene>
<dbReference type="InterPro" id="IPR002156">
    <property type="entry name" value="RNaseH_domain"/>
</dbReference>
<dbReference type="CDD" id="cd06222">
    <property type="entry name" value="RNase_H_like"/>
    <property type="match status" value="1"/>
</dbReference>
<organism evidence="2 3">
    <name type="scientific">Prunus dulcis</name>
    <name type="common">Almond</name>
    <name type="synonym">Amygdalus dulcis</name>
    <dbReference type="NCBI Taxonomy" id="3755"/>
    <lineage>
        <taxon>Eukaryota</taxon>
        <taxon>Viridiplantae</taxon>
        <taxon>Streptophyta</taxon>
        <taxon>Embryophyta</taxon>
        <taxon>Tracheophyta</taxon>
        <taxon>Spermatophyta</taxon>
        <taxon>Magnoliopsida</taxon>
        <taxon>eudicotyledons</taxon>
        <taxon>Gunneridae</taxon>
        <taxon>Pentapetalae</taxon>
        <taxon>rosids</taxon>
        <taxon>fabids</taxon>
        <taxon>Rosales</taxon>
        <taxon>Rosaceae</taxon>
        <taxon>Amygdaloideae</taxon>
        <taxon>Amygdaleae</taxon>
        <taxon>Prunus</taxon>
    </lineage>
</organism>
<evidence type="ECO:0000313" key="3">
    <source>
        <dbReference type="Proteomes" id="UP001054821"/>
    </source>
</evidence>
<accession>A0AAD4YTH5</accession>
<dbReference type="PANTHER" id="PTHR47723:SF23">
    <property type="entry name" value="REVERSE TRANSCRIPTASE-LIKE PROTEIN"/>
    <property type="match status" value="1"/>
</dbReference>
<evidence type="ECO:0000259" key="1">
    <source>
        <dbReference type="Pfam" id="PF13456"/>
    </source>
</evidence>
<keyword evidence="3" id="KW-1185">Reference proteome</keyword>
<dbReference type="Proteomes" id="UP001054821">
    <property type="component" value="Chromosome 6"/>
</dbReference>
<name>A0AAD4YTH5_PRUDU</name>
<dbReference type="InterPro" id="IPR012337">
    <property type="entry name" value="RNaseH-like_sf"/>
</dbReference>
<dbReference type="GO" id="GO:0004523">
    <property type="term" value="F:RNA-DNA hybrid ribonuclease activity"/>
    <property type="evidence" value="ECO:0007669"/>
    <property type="project" value="InterPro"/>
</dbReference>
<feature type="domain" description="RNase H type-1" evidence="1">
    <location>
        <begin position="60"/>
        <end position="155"/>
    </location>
</feature>
<sequence>MLAGKSLLTPSQLVPLLEVFGVVPTWPLRFLLQILTFSPGWIWETRNNLIFKDINPHPVGVLTMVGQNIGDNTISVAECIALRDGLAYGTHRGWRKVLVGGDSKHIINCVNQKALTLWSINLLIKDIVLISSFCDSWSVSHVFREANFTADAIASLGHGLNPSKLWEAGLPLNCSITLLHESIH</sequence>
<dbReference type="Pfam" id="PF13456">
    <property type="entry name" value="RVT_3"/>
    <property type="match status" value="1"/>
</dbReference>
<dbReference type="AlphaFoldDB" id="A0AAD4YTH5"/>
<protein>
    <recommendedName>
        <fullName evidence="1">RNase H type-1 domain-containing protein</fullName>
    </recommendedName>
</protein>
<dbReference type="InterPro" id="IPR044730">
    <property type="entry name" value="RNase_H-like_dom_plant"/>
</dbReference>
<dbReference type="SUPFAM" id="SSF53098">
    <property type="entry name" value="Ribonuclease H-like"/>
    <property type="match status" value="1"/>
</dbReference>
<proteinExistence type="predicted"/>
<dbReference type="Gene3D" id="3.30.420.10">
    <property type="entry name" value="Ribonuclease H-like superfamily/Ribonuclease H"/>
    <property type="match status" value="1"/>
</dbReference>
<dbReference type="GO" id="GO:0003676">
    <property type="term" value="F:nucleic acid binding"/>
    <property type="evidence" value="ECO:0007669"/>
    <property type="project" value="InterPro"/>
</dbReference>
<dbReference type="InterPro" id="IPR036397">
    <property type="entry name" value="RNaseH_sf"/>
</dbReference>